<dbReference type="Pfam" id="PF00106">
    <property type="entry name" value="adh_short"/>
    <property type="match status" value="1"/>
</dbReference>
<keyword evidence="4" id="KW-1185">Reference proteome</keyword>
<dbReference type="CDD" id="cd05233">
    <property type="entry name" value="SDR_c"/>
    <property type="match status" value="1"/>
</dbReference>
<dbReference type="EC" id="1.1.1.340" evidence="3"/>
<gene>
    <name evidence="3" type="primary">ptlF_2</name>
    <name evidence="3" type="ORF">PbB2_02268</name>
</gene>
<comment type="caution">
    <text evidence="3">The sequence shown here is derived from an EMBL/GenBank/DDBJ whole genome shotgun (WGS) entry which is preliminary data.</text>
</comment>
<evidence type="ECO:0000313" key="3">
    <source>
        <dbReference type="EMBL" id="GBF58582.1"/>
    </source>
</evidence>
<sequence length="280" mass="28874">MSCEIGAADVAVITGGASGIGLGLAKALAARGAAVVLADIEGGKAEAAAAQIRETGGAALGCFVDVADPQSNQALADFAFERFGRVSLVFLNAGIGAGGAIHKASIANIAWTFEVNLMGTIAGVRSFAPRLLEQDHPSRLIITASEHGLGLPSRGGQATPYTASKHALVGLADAMARDYRDTQLSVSVLCPGLVASEIWNGFRNRHARFGGPRLLDEAAGAENRAGLSADLAADRILRGIEAGEFFLFTHGNDIADVARARAEAVESALARFWAREGPQA</sequence>
<dbReference type="Proteomes" id="UP000245086">
    <property type="component" value="Unassembled WGS sequence"/>
</dbReference>
<dbReference type="PRINTS" id="PR00081">
    <property type="entry name" value="GDHRDH"/>
</dbReference>
<keyword evidence="2 3" id="KW-0560">Oxidoreductase</keyword>
<dbReference type="Gene3D" id="3.40.50.720">
    <property type="entry name" value="NAD(P)-binding Rossmann-like Domain"/>
    <property type="match status" value="1"/>
</dbReference>
<proteinExistence type="inferred from homology"/>
<evidence type="ECO:0000256" key="1">
    <source>
        <dbReference type="ARBA" id="ARBA00006484"/>
    </source>
</evidence>
<dbReference type="EMBL" id="BFBR01000007">
    <property type="protein sequence ID" value="GBF58582.1"/>
    <property type="molecule type" value="Genomic_DNA"/>
</dbReference>
<comment type="similarity">
    <text evidence="1">Belongs to the short-chain dehydrogenases/reductases (SDR) family.</text>
</comment>
<dbReference type="SUPFAM" id="SSF51735">
    <property type="entry name" value="NAD(P)-binding Rossmann-fold domains"/>
    <property type="match status" value="1"/>
</dbReference>
<dbReference type="InterPro" id="IPR036291">
    <property type="entry name" value="NAD(P)-bd_dom_sf"/>
</dbReference>
<dbReference type="PANTHER" id="PTHR43669:SF3">
    <property type="entry name" value="ALCOHOL DEHYDROGENASE, PUTATIVE (AFU_ORTHOLOGUE AFUA_3G03445)-RELATED"/>
    <property type="match status" value="1"/>
</dbReference>
<accession>A0A2P2EBZ1</accession>
<dbReference type="PANTHER" id="PTHR43669">
    <property type="entry name" value="5-KETO-D-GLUCONATE 5-REDUCTASE"/>
    <property type="match status" value="1"/>
</dbReference>
<dbReference type="AlphaFoldDB" id="A0A2P2EBZ1"/>
<dbReference type="InterPro" id="IPR002347">
    <property type="entry name" value="SDR_fam"/>
</dbReference>
<dbReference type="RefSeq" id="WP_192576307.1">
    <property type="nucleotide sequence ID" value="NZ_BFBR01000007.1"/>
</dbReference>
<evidence type="ECO:0000313" key="4">
    <source>
        <dbReference type="Proteomes" id="UP000245086"/>
    </source>
</evidence>
<reference evidence="3 4" key="1">
    <citation type="journal article" date="2018" name="Genome Announc.">
        <title>Draft Genome Sequence of "Candidatus Phycosocius bacilliformis," an Alphaproteobacterial Ectosymbiont of the Hydrocarbon-Producing Green Alga Botryococcus braunii.</title>
        <authorList>
            <person name="Tanabe Y."/>
            <person name="Yamaguchi H."/>
            <person name="Watanabe M.M."/>
        </authorList>
    </citation>
    <scope>NUCLEOTIDE SEQUENCE [LARGE SCALE GENOMIC DNA]</scope>
    <source>
        <strain evidence="3 4">BOTRYCO-2</strain>
    </source>
</reference>
<protein>
    <submittedName>
        <fullName evidence="3">1-deoxy-11-beta-hydroxypentalenate dehydrogenase</fullName>
        <ecNumber evidence="3">1.1.1.340</ecNumber>
    </submittedName>
</protein>
<name>A0A2P2EBZ1_9PROT</name>
<evidence type="ECO:0000256" key="2">
    <source>
        <dbReference type="ARBA" id="ARBA00023002"/>
    </source>
</evidence>
<organism evidence="3 4">
    <name type="scientific">Candidatus Phycosocius bacilliformis</name>
    <dbReference type="NCBI Taxonomy" id="1445552"/>
    <lineage>
        <taxon>Bacteria</taxon>
        <taxon>Pseudomonadati</taxon>
        <taxon>Pseudomonadota</taxon>
        <taxon>Alphaproteobacteria</taxon>
        <taxon>Caulobacterales</taxon>
        <taxon>Caulobacterales incertae sedis</taxon>
        <taxon>Candidatus Phycosocius</taxon>
    </lineage>
</organism>
<dbReference type="GO" id="GO:0016491">
    <property type="term" value="F:oxidoreductase activity"/>
    <property type="evidence" value="ECO:0007669"/>
    <property type="project" value="UniProtKB-KW"/>
</dbReference>